<protein>
    <recommendedName>
        <fullName evidence="5">PPM-type phosphatase domain-containing protein</fullName>
    </recommendedName>
</protein>
<organism evidence="3 4">
    <name type="scientific">candidate division WWE3 bacterium CG10_big_fil_rev_8_21_14_0_10_32_10</name>
    <dbReference type="NCBI Taxonomy" id="1975090"/>
    <lineage>
        <taxon>Bacteria</taxon>
        <taxon>Katanobacteria</taxon>
    </lineage>
</organism>
<dbReference type="SUPFAM" id="SSF81606">
    <property type="entry name" value="PP2C-like"/>
    <property type="match status" value="1"/>
</dbReference>
<feature type="region of interest" description="Disordered" evidence="1">
    <location>
        <begin position="229"/>
        <end position="252"/>
    </location>
</feature>
<dbReference type="EMBL" id="PCXU01000043">
    <property type="protein sequence ID" value="PIR43029.1"/>
    <property type="molecule type" value="Genomic_DNA"/>
</dbReference>
<evidence type="ECO:0000256" key="2">
    <source>
        <dbReference type="SAM" id="Phobius"/>
    </source>
</evidence>
<proteinExistence type="predicted"/>
<evidence type="ECO:0000256" key="1">
    <source>
        <dbReference type="SAM" id="MobiDB-lite"/>
    </source>
</evidence>
<reference evidence="3 4" key="1">
    <citation type="submission" date="2017-09" db="EMBL/GenBank/DDBJ databases">
        <title>Depth-based differentiation of microbial function through sediment-hosted aquifers and enrichment of novel symbionts in the deep terrestrial subsurface.</title>
        <authorList>
            <person name="Probst A.J."/>
            <person name="Ladd B."/>
            <person name="Jarett J.K."/>
            <person name="Geller-Mcgrath D.E."/>
            <person name="Sieber C.M."/>
            <person name="Emerson J.B."/>
            <person name="Anantharaman K."/>
            <person name="Thomas B.C."/>
            <person name="Malmstrom R."/>
            <person name="Stieglmeier M."/>
            <person name="Klingl A."/>
            <person name="Woyke T."/>
            <person name="Ryan C.M."/>
            <person name="Banfield J.F."/>
        </authorList>
    </citation>
    <scope>NUCLEOTIDE SEQUENCE [LARGE SCALE GENOMIC DNA]</scope>
    <source>
        <strain evidence="3">CG10_big_fil_rev_8_21_14_0_10_32_10</strain>
    </source>
</reference>
<evidence type="ECO:0000313" key="4">
    <source>
        <dbReference type="Proteomes" id="UP000230214"/>
    </source>
</evidence>
<evidence type="ECO:0000313" key="3">
    <source>
        <dbReference type="EMBL" id="PIR43029.1"/>
    </source>
</evidence>
<sequence>MSAYDTKSQKILGSFDPQDGVWSIPFEYDPEDSNLISTRGLLYIVVDLEASPSVDLHLASKIIIDEIKEKYYGDLDGTPLQALETAVISGKNKLQEIALSNKESVSSLNFNIVSCVVWGRVLYVAQVGETSCLIIRGGEVVDISNKTSGEVMTSSGLLESEDVVLIGTKAFEQNFNNNTLIQNIGNLENLFKNSPQAASLSAVMIRFKKSMVPTKKDFSNLVSNLGGSASKNPTLPAKSEQKETTAPVEKEAVDTSKAINSLGSFNTPPIKQETASEKSLYTNKIEQPDLKRGRKPKKLFKLLGALFLIVALFFGGFKAFPLVKNKFIKTTDISVVDISGYRDRFNTLNKNNAKLEDYKSLQNDLQTELSTDVSNEDLISLIKDVDSKVQKLTETSKIEEQHVFFDFKTKNEGSNINKLTDLEDKILVSDIGASQAYLISKDEKSVEDIAVGDDYLTSTYYDNNYYVLTKNSVFVGSSVDLLKEYSFDEPLSSAKDVEVYFDNIYVLSGSKIYKYALNGDTYIQSVWADLGGDNLNSITIDGDIYVTDTSVINKYYTGEKQDFTLNNMPEDLKEPLFVTTARGDTTLYVLDKNYLYKINKDSGDFSERISIEDVHIVPQSFLLDGSDVYISNGSRLFKIGLK</sequence>
<comment type="caution">
    <text evidence="3">The sequence shown here is derived from an EMBL/GenBank/DDBJ whole genome shotgun (WGS) entry which is preliminary data.</text>
</comment>
<feature type="transmembrane region" description="Helical" evidence="2">
    <location>
        <begin position="299"/>
        <end position="320"/>
    </location>
</feature>
<feature type="compositionally biased region" description="Basic and acidic residues" evidence="1">
    <location>
        <begin position="239"/>
        <end position="252"/>
    </location>
</feature>
<dbReference type="Gene3D" id="3.60.40.10">
    <property type="entry name" value="PPM-type phosphatase domain"/>
    <property type="match status" value="1"/>
</dbReference>
<gene>
    <name evidence="3" type="ORF">COV24_04875</name>
</gene>
<accession>A0A2H0R928</accession>
<dbReference type="SUPFAM" id="SSF63825">
    <property type="entry name" value="YWTD domain"/>
    <property type="match status" value="1"/>
</dbReference>
<keyword evidence="2" id="KW-0472">Membrane</keyword>
<keyword evidence="2" id="KW-1133">Transmembrane helix</keyword>
<keyword evidence="2" id="KW-0812">Transmembrane</keyword>
<evidence type="ECO:0008006" key="5">
    <source>
        <dbReference type="Google" id="ProtNLM"/>
    </source>
</evidence>
<dbReference type="InterPro" id="IPR036457">
    <property type="entry name" value="PPM-type-like_dom_sf"/>
</dbReference>
<dbReference type="Proteomes" id="UP000230214">
    <property type="component" value="Unassembled WGS sequence"/>
</dbReference>
<name>A0A2H0R928_UNCKA</name>
<dbReference type="AlphaFoldDB" id="A0A2H0R928"/>